<dbReference type="AlphaFoldDB" id="A0A6C0KTZ7"/>
<dbReference type="EMBL" id="MN740990">
    <property type="protein sequence ID" value="QHU21462.1"/>
    <property type="molecule type" value="Genomic_DNA"/>
</dbReference>
<keyword evidence="2" id="KW-0812">Transmembrane</keyword>
<organism evidence="3">
    <name type="scientific">viral metagenome</name>
    <dbReference type="NCBI Taxonomy" id="1070528"/>
    <lineage>
        <taxon>unclassified sequences</taxon>
        <taxon>metagenomes</taxon>
        <taxon>organismal metagenomes</taxon>
    </lineage>
</organism>
<reference evidence="3" key="1">
    <citation type="journal article" date="2020" name="Nature">
        <title>Giant virus diversity and host interactions through global metagenomics.</title>
        <authorList>
            <person name="Schulz F."/>
            <person name="Roux S."/>
            <person name="Paez-Espino D."/>
            <person name="Jungbluth S."/>
            <person name="Walsh D.A."/>
            <person name="Denef V.J."/>
            <person name="McMahon K.D."/>
            <person name="Konstantinidis K.T."/>
            <person name="Eloe-Fadrosh E.A."/>
            <person name="Kyrpides N.C."/>
            <person name="Woyke T."/>
        </authorList>
    </citation>
    <scope>NUCLEOTIDE SEQUENCE</scope>
    <source>
        <strain evidence="3">GVMAG-S-3300013094-109</strain>
    </source>
</reference>
<feature type="region of interest" description="Disordered" evidence="1">
    <location>
        <begin position="1"/>
        <end position="31"/>
    </location>
</feature>
<sequence>MSGDSTSIMDLPTDPIGGGSVGGNVGISMQISDNPSLQQMQQPQQQPQQGMTLDQQTISQIVNGLQQASVTGATQLPSRDIPQSTENIIHDAQIQPTYIPEEQQKDYIRDYEDNQDIINNYNRNIKNGDSLDEIYDEIQIPLLISVLYFLFQLPIFKKYLYKFFPALFANDGNINIYGLLFMSSLFGLLYYMLSKIMNTYSKF</sequence>
<evidence type="ECO:0000313" key="3">
    <source>
        <dbReference type="EMBL" id="QHU21462.1"/>
    </source>
</evidence>
<evidence type="ECO:0000256" key="2">
    <source>
        <dbReference type="SAM" id="Phobius"/>
    </source>
</evidence>
<feature type="transmembrane region" description="Helical" evidence="2">
    <location>
        <begin position="176"/>
        <end position="193"/>
    </location>
</feature>
<feature type="compositionally biased region" description="Gly residues" evidence="1">
    <location>
        <begin position="16"/>
        <end position="25"/>
    </location>
</feature>
<evidence type="ECO:0000256" key="1">
    <source>
        <dbReference type="SAM" id="MobiDB-lite"/>
    </source>
</evidence>
<feature type="transmembrane region" description="Helical" evidence="2">
    <location>
        <begin position="138"/>
        <end position="156"/>
    </location>
</feature>
<accession>A0A6C0KTZ7</accession>
<proteinExistence type="predicted"/>
<keyword evidence="2" id="KW-0472">Membrane</keyword>
<name>A0A6C0KTZ7_9ZZZZ</name>
<protein>
    <submittedName>
        <fullName evidence="3">Uncharacterized protein</fullName>
    </submittedName>
</protein>
<keyword evidence="2" id="KW-1133">Transmembrane helix</keyword>